<dbReference type="EMBL" id="CAUYUJ010019637">
    <property type="protein sequence ID" value="CAK0892601.1"/>
    <property type="molecule type" value="Genomic_DNA"/>
</dbReference>
<evidence type="ECO:0000256" key="1">
    <source>
        <dbReference type="SAM" id="MobiDB-lite"/>
    </source>
</evidence>
<evidence type="ECO:0000313" key="2">
    <source>
        <dbReference type="EMBL" id="CAK0892601.1"/>
    </source>
</evidence>
<name>A0ABN9X3G0_9DINO</name>
<proteinExistence type="predicted"/>
<protein>
    <submittedName>
        <fullName evidence="2">Uncharacterized protein</fullName>
    </submittedName>
</protein>
<feature type="compositionally biased region" description="Low complexity" evidence="1">
    <location>
        <begin position="19"/>
        <end position="28"/>
    </location>
</feature>
<gene>
    <name evidence="2" type="ORF">PCOR1329_LOCUS72222</name>
</gene>
<reference evidence="2" key="1">
    <citation type="submission" date="2023-10" db="EMBL/GenBank/DDBJ databases">
        <authorList>
            <person name="Chen Y."/>
            <person name="Shah S."/>
            <person name="Dougan E. K."/>
            <person name="Thang M."/>
            <person name="Chan C."/>
        </authorList>
    </citation>
    <scope>NUCLEOTIDE SEQUENCE [LARGE SCALE GENOMIC DNA]</scope>
</reference>
<keyword evidence="3" id="KW-1185">Reference proteome</keyword>
<accession>A0ABN9X3G0</accession>
<sequence length="382" mass="42615">MKPHSMPKLAATATPQSASPGKKSSGGPLESPLTKRSRFVGKQSKQSLPPASFADSKHHDALYGPREHIRHRFPGLIGLRLLNTVNKWYRAQKDQRLPFFSSGFGNTNGTKLLVMHDMNRRDQGAVEEDYTLKVLSMGSVPGVRGQPWAVLTADRADPDGDGVPPYQLLTFGTLTRAIYNAISREPENPQVEATLEAGLHGAQIYSCRTPPDVCEFLMEFHNEFHQGSGYTLIQFVQLTEKSEAQWKAHAHSSGQDVTNQDKYNSPNVFNDAKASLHARKRRGMYQPAMALLGATCEFTELKNEFAAYAIHELMIVLETKYKHAMPKELLITVGCEILKFMVPTVARKEDAAPGSDSFKNNQFLQSFVSTRELPWILNSRDN</sequence>
<feature type="region of interest" description="Disordered" evidence="1">
    <location>
        <begin position="1"/>
        <end position="58"/>
    </location>
</feature>
<feature type="non-terminal residue" evidence="2">
    <location>
        <position position="382"/>
    </location>
</feature>
<evidence type="ECO:0000313" key="3">
    <source>
        <dbReference type="Proteomes" id="UP001189429"/>
    </source>
</evidence>
<comment type="caution">
    <text evidence="2">The sequence shown here is derived from an EMBL/GenBank/DDBJ whole genome shotgun (WGS) entry which is preliminary data.</text>
</comment>
<dbReference type="Proteomes" id="UP001189429">
    <property type="component" value="Unassembled WGS sequence"/>
</dbReference>
<organism evidence="2 3">
    <name type="scientific">Prorocentrum cordatum</name>
    <dbReference type="NCBI Taxonomy" id="2364126"/>
    <lineage>
        <taxon>Eukaryota</taxon>
        <taxon>Sar</taxon>
        <taxon>Alveolata</taxon>
        <taxon>Dinophyceae</taxon>
        <taxon>Prorocentrales</taxon>
        <taxon>Prorocentraceae</taxon>
        <taxon>Prorocentrum</taxon>
    </lineage>
</organism>